<evidence type="ECO:0000313" key="2">
    <source>
        <dbReference type="Proteomes" id="UP000789342"/>
    </source>
</evidence>
<name>A0A9N9EXH4_9GLOM</name>
<evidence type="ECO:0000313" key="1">
    <source>
        <dbReference type="EMBL" id="CAG8695593.1"/>
    </source>
</evidence>
<reference evidence="1" key="1">
    <citation type="submission" date="2021-06" db="EMBL/GenBank/DDBJ databases">
        <authorList>
            <person name="Kallberg Y."/>
            <person name="Tangrot J."/>
            <person name="Rosling A."/>
        </authorList>
    </citation>
    <scope>NUCLEOTIDE SEQUENCE</scope>
    <source>
        <strain evidence="1">CL551</strain>
    </source>
</reference>
<dbReference type="AlphaFoldDB" id="A0A9N9EXH4"/>
<feature type="non-terminal residue" evidence="1">
    <location>
        <position position="53"/>
    </location>
</feature>
<sequence>MSYLERSLNIGLDDKLPFVDVDKWFQVTVYKRNRQIVLHKDSVDYLDIPYVFF</sequence>
<protein>
    <submittedName>
        <fullName evidence="1">5187_t:CDS:1</fullName>
    </submittedName>
</protein>
<gene>
    <name evidence="1" type="ORF">AMORRO_LOCUS11835</name>
</gene>
<proteinExistence type="predicted"/>
<accession>A0A9N9EXH4</accession>
<dbReference type="Proteomes" id="UP000789342">
    <property type="component" value="Unassembled WGS sequence"/>
</dbReference>
<dbReference type="EMBL" id="CAJVPV010016007">
    <property type="protein sequence ID" value="CAG8695593.1"/>
    <property type="molecule type" value="Genomic_DNA"/>
</dbReference>
<organism evidence="1 2">
    <name type="scientific">Acaulospora morrowiae</name>
    <dbReference type="NCBI Taxonomy" id="94023"/>
    <lineage>
        <taxon>Eukaryota</taxon>
        <taxon>Fungi</taxon>
        <taxon>Fungi incertae sedis</taxon>
        <taxon>Mucoromycota</taxon>
        <taxon>Glomeromycotina</taxon>
        <taxon>Glomeromycetes</taxon>
        <taxon>Diversisporales</taxon>
        <taxon>Acaulosporaceae</taxon>
        <taxon>Acaulospora</taxon>
    </lineage>
</organism>
<comment type="caution">
    <text evidence="1">The sequence shown here is derived from an EMBL/GenBank/DDBJ whole genome shotgun (WGS) entry which is preliminary data.</text>
</comment>
<keyword evidence="2" id="KW-1185">Reference proteome</keyword>